<sequence length="54" mass="6364">MVQRKASSHLHTTRASTGTRTDLRAWPPELLAYREELRRAVHAIEDRRRIAARR</sequence>
<reference evidence="2" key="1">
    <citation type="submission" date="2020-08" db="EMBL/GenBank/DDBJ databases">
        <title>Ramlibacter sp. GTP1 16S ribosomal RNA gene genome sequencing and assembly.</title>
        <authorList>
            <person name="Kang M."/>
        </authorList>
    </citation>
    <scope>NUCLEOTIDE SEQUENCE</scope>
    <source>
        <strain evidence="2">GTP1</strain>
    </source>
</reference>
<evidence type="ECO:0000256" key="1">
    <source>
        <dbReference type="SAM" id="MobiDB-lite"/>
    </source>
</evidence>
<dbReference type="RefSeq" id="WP_187081554.1">
    <property type="nucleotide sequence ID" value="NZ_JACORU010000003.1"/>
</dbReference>
<dbReference type="EMBL" id="JACORU010000003">
    <property type="protein sequence ID" value="MBC5765105.1"/>
    <property type="molecule type" value="Genomic_DNA"/>
</dbReference>
<evidence type="ECO:0000313" key="2">
    <source>
        <dbReference type="EMBL" id="MBC5765105.1"/>
    </source>
</evidence>
<feature type="compositionally biased region" description="Basic residues" evidence="1">
    <location>
        <begin position="1"/>
        <end position="12"/>
    </location>
</feature>
<gene>
    <name evidence="2" type="ORF">H8R02_11625</name>
</gene>
<organism evidence="2 3">
    <name type="scientific">Ramlibacter albus</name>
    <dbReference type="NCBI Taxonomy" id="2079448"/>
    <lineage>
        <taxon>Bacteria</taxon>
        <taxon>Pseudomonadati</taxon>
        <taxon>Pseudomonadota</taxon>
        <taxon>Betaproteobacteria</taxon>
        <taxon>Burkholderiales</taxon>
        <taxon>Comamonadaceae</taxon>
        <taxon>Ramlibacter</taxon>
    </lineage>
</organism>
<keyword evidence="3" id="KW-1185">Reference proteome</keyword>
<evidence type="ECO:0000313" key="3">
    <source>
        <dbReference type="Proteomes" id="UP000596827"/>
    </source>
</evidence>
<name>A0A923M6Y1_9BURK</name>
<protein>
    <submittedName>
        <fullName evidence="2">Uncharacterized protein</fullName>
    </submittedName>
</protein>
<dbReference type="Proteomes" id="UP000596827">
    <property type="component" value="Unassembled WGS sequence"/>
</dbReference>
<feature type="region of interest" description="Disordered" evidence="1">
    <location>
        <begin position="1"/>
        <end position="21"/>
    </location>
</feature>
<dbReference type="AlphaFoldDB" id="A0A923M6Y1"/>
<comment type="caution">
    <text evidence="2">The sequence shown here is derived from an EMBL/GenBank/DDBJ whole genome shotgun (WGS) entry which is preliminary data.</text>
</comment>
<accession>A0A923M6Y1</accession>
<proteinExistence type="predicted"/>